<evidence type="ECO:0000313" key="7">
    <source>
        <dbReference type="EMBL" id="WOC51198.1"/>
    </source>
</evidence>
<dbReference type="PANTHER" id="PTHR30606">
    <property type="entry name" value="LIPID A BIOSYNTHESIS LAUROYL ACYLTRANSFERASE"/>
    <property type="match status" value="1"/>
</dbReference>
<sequence>MKLLIILFKAVSKLPLSLLYRGADVIFFLNYYVVGYRKKVVYENLRRSFPEKKEVELRQIQKKFFRNFSDYIVETAKQLTISETELRVRVQHINQKVFHDAKAEGKNVIFLAGHIFNWEWISALATVIPQEHCYPVYRKVNNDFWNGQIEDIRNRFGNQSIEDKEVLRHILRHQNDGNSAYMFVADQSPTSHLVDEGLDFLHQMTPVFVGYDKIATRMDLAFVYCDMKKVKRGYYQVNYHRIYPDGERFQPFEVVRKFHQLLEKTIQKAPDNYLWSHRKWKNSHFVKTNISEK</sequence>
<organism evidence="7 8">
    <name type="scientific">Bergeyella porcorum</name>
    <dbReference type="NCBI Taxonomy" id="1735111"/>
    <lineage>
        <taxon>Bacteria</taxon>
        <taxon>Pseudomonadati</taxon>
        <taxon>Bacteroidota</taxon>
        <taxon>Flavobacteriia</taxon>
        <taxon>Flavobacteriales</taxon>
        <taxon>Weeksellaceae</taxon>
        <taxon>Bergeyella</taxon>
    </lineage>
</organism>
<keyword evidence="6 7" id="KW-0012">Acyltransferase</keyword>
<dbReference type="GO" id="GO:0009247">
    <property type="term" value="P:glycolipid biosynthetic process"/>
    <property type="evidence" value="ECO:0007669"/>
    <property type="project" value="UniProtKB-ARBA"/>
</dbReference>
<evidence type="ECO:0000256" key="1">
    <source>
        <dbReference type="ARBA" id="ARBA00004533"/>
    </source>
</evidence>
<name>A0AAU0EYF5_9FLAO</name>
<dbReference type="RefSeq" id="WP_327984855.1">
    <property type="nucleotide sequence ID" value="NZ_CP136426.1"/>
</dbReference>
<dbReference type="GO" id="GO:0016746">
    <property type="term" value="F:acyltransferase activity"/>
    <property type="evidence" value="ECO:0007669"/>
    <property type="project" value="UniProtKB-KW"/>
</dbReference>
<dbReference type="PANTHER" id="PTHR30606:SF10">
    <property type="entry name" value="PHOSPHATIDYLINOSITOL MANNOSIDE ACYLTRANSFERASE"/>
    <property type="match status" value="1"/>
</dbReference>
<dbReference type="Proteomes" id="UP001432059">
    <property type="component" value="Chromosome"/>
</dbReference>
<keyword evidence="8" id="KW-1185">Reference proteome</keyword>
<evidence type="ECO:0000256" key="4">
    <source>
        <dbReference type="ARBA" id="ARBA00022679"/>
    </source>
</evidence>
<evidence type="ECO:0000313" key="8">
    <source>
        <dbReference type="Proteomes" id="UP001432059"/>
    </source>
</evidence>
<protein>
    <submittedName>
        <fullName evidence="7">Lipid A biosynthesis lauroyl acyltransferase</fullName>
    </submittedName>
</protein>
<gene>
    <name evidence="7" type="ORF">BPO_0551</name>
</gene>
<dbReference type="KEGG" id="bpor:BPO_0551"/>
<proteinExistence type="predicted"/>
<dbReference type="EMBL" id="CP136426">
    <property type="protein sequence ID" value="WOC51198.1"/>
    <property type="molecule type" value="Genomic_DNA"/>
</dbReference>
<dbReference type="Pfam" id="PF03279">
    <property type="entry name" value="Lip_A_acyltrans"/>
    <property type="match status" value="1"/>
</dbReference>
<evidence type="ECO:0000256" key="6">
    <source>
        <dbReference type="ARBA" id="ARBA00023315"/>
    </source>
</evidence>
<dbReference type="CDD" id="cd07984">
    <property type="entry name" value="LPLAT_LABLAT-like"/>
    <property type="match status" value="1"/>
</dbReference>
<dbReference type="GO" id="GO:0005886">
    <property type="term" value="C:plasma membrane"/>
    <property type="evidence" value="ECO:0007669"/>
    <property type="project" value="UniProtKB-SubCell"/>
</dbReference>
<dbReference type="InterPro" id="IPR004960">
    <property type="entry name" value="LipA_acyltrans"/>
</dbReference>
<keyword evidence="2" id="KW-1003">Cell membrane</keyword>
<evidence type="ECO:0000256" key="3">
    <source>
        <dbReference type="ARBA" id="ARBA00022519"/>
    </source>
</evidence>
<accession>A0AAU0EYF5</accession>
<comment type="subcellular location">
    <subcellularLocation>
        <location evidence="1">Cell inner membrane</location>
    </subcellularLocation>
</comment>
<keyword evidence="3" id="KW-0997">Cell inner membrane</keyword>
<dbReference type="AlphaFoldDB" id="A0AAU0EYF5"/>
<keyword evidence="4" id="KW-0808">Transferase</keyword>
<evidence type="ECO:0000256" key="5">
    <source>
        <dbReference type="ARBA" id="ARBA00023136"/>
    </source>
</evidence>
<evidence type="ECO:0000256" key="2">
    <source>
        <dbReference type="ARBA" id="ARBA00022475"/>
    </source>
</evidence>
<reference evidence="7" key="1">
    <citation type="submission" date="2023-10" db="EMBL/GenBank/DDBJ databases">
        <title>Characterization and whole genome sequencing of a novel strain of Bergeyella porcorum QD2021 isolated from pig.</title>
        <authorList>
            <person name="Liu G."/>
            <person name="Chen C."/>
            <person name="Han X."/>
        </authorList>
    </citation>
    <scope>NUCLEOTIDE SEQUENCE</scope>
    <source>
        <strain evidence="7">QD2021</strain>
    </source>
</reference>
<keyword evidence="5" id="KW-0472">Membrane</keyword>